<evidence type="ECO:0000313" key="5">
    <source>
        <dbReference type="EMBL" id="SFI28422.1"/>
    </source>
</evidence>
<dbReference type="SUPFAM" id="SSF53756">
    <property type="entry name" value="UDP-Glycosyltransferase/glycogen phosphorylase"/>
    <property type="match status" value="1"/>
</dbReference>
<dbReference type="Gene3D" id="3.40.50.2000">
    <property type="entry name" value="Glycogen Phosphorylase B"/>
    <property type="match status" value="2"/>
</dbReference>
<dbReference type="Pfam" id="PF13439">
    <property type="entry name" value="Glyco_transf_4"/>
    <property type="match status" value="1"/>
</dbReference>
<dbReference type="Proteomes" id="UP000198931">
    <property type="component" value="Unassembled WGS sequence"/>
</dbReference>
<keyword evidence="2 5" id="KW-0808">Transferase</keyword>
<reference evidence="5 6" key="1">
    <citation type="submission" date="2016-10" db="EMBL/GenBank/DDBJ databases">
        <authorList>
            <person name="de Groot N.N."/>
        </authorList>
    </citation>
    <scope>NUCLEOTIDE SEQUENCE [LARGE SCALE GENOMIC DNA]</scope>
    <source>
        <strain evidence="5 6">DSM 26000</strain>
    </source>
</reference>
<keyword evidence="1" id="KW-0328">Glycosyltransferase</keyword>
<accession>A0A1I3GYN7</accession>
<dbReference type="PANTHER" id="PTHR12526:SF629">
    <property type="entry name" value="TEICHURONIC ACID BIOSYNTHESIS GLYCOSYLTRANSFERASE TUAH-RELATED"/>
    <property type="match status" value="1"/>
</dbReference>
<dbReference type="PANTHER" id="PTHR12526">
    <property type="entry name" value="GLYCOSYLTRANSFERASE"/>
    <property type="match status" value="1"/>
</dbReference>
<name>A0A1I3GYN7_9FLAO</name>
<organism evidence="5 6">
    <name type="scientific">Halpernia frigidisoli</name>
    <dbReference type="NCBI Taxonomy" id="1125876"/>
    <lineage>
        <taxon>Bacteria</taxon>
        <taxon>Pseudomonadati</taxon>
        <taxon>Bacteroidota</taxon>
        <taxon>Flavobacteriia</taxon>
        <taxon>Flavobacteriales</taxon>
        <taxon>Weeksellaceae</taxon>
        <taxon>Chryseobacterium group</taxon>
        <taxon>Halpernia</taxon>
    </lineage>
</organism>
<dbReference type="AlphaFoldDB" id="A0A1I3GYN7"/>
<dbReference type="InterPro" id="IPR028098">
    <property type="entry name" value="Glyco_trans_4-like_N"/>
</dbReference>
<feature type="domain" description="Glycosyl transferase family 1" evidence="3">
    <location>
        <begin position="179"/>
        <end position="332"/>
    </location>
</feature>
<dbReference type="OrthoDB" id="9813214at2"/>
<evidence type="ECO:0000256" key="1">
    <source>
        <dbReference type="ARBA" id="ARBA00022676"/>
    </source>
</evidence>
<evidence type="ECO:0000259" key="3">
    <source>
        <dbReference type="Pfam" id="PF00534"/>
    </source>
</evidence>
<evidence type="ECO:0000256" key="2">
    <source>
        <dbReference type="ARBA" id="ARBA00022679"/>
    </source>
</evidence>
<evidence type="ECO:0000313" key="6">
    <source>
        <dbReference type="Proteomes" id="UP000198931"/>
    </source>
</evidence>
<dbReference type="STRING" id="1125876.SAMN05443292_2090"/>
<dbReference type="GO" id="GO:0016757">
    <property type="term" value="F:glycosyltransferase activity"/>
    <property type="evidence" value="ECO:0007669"/>
    <property type="project" value="UniProtKB-KW"/>
</dbReference>
<feature type="domain" description="Glycosyltransferase subfamily 4-like N-terminal" evidence="4">
    <location>
        <begin position="17"/>
        <end position="170"/>
    </location>
</feature>
<dbReference type="EMBL" id="FOQT01000003">
    <property type="protein sequence ID" value="SFI28422.1"/>
    <property type="molecule type" value="Genomic_DNA"/>
</dbReference>
<dbReference type="InterPro" id="IPR001296">
    <property type="entry name" value="Glyco_trans_1"/>
</dbReference>
<sequence>MKVLVSVFNNLYTDQRVEKVCRTLDEAGYKIELIGNSWDGLPEMSRPYYFSRIFLKSKKLRFAYLEFQIKLYRELLKKADQNTILLSNDLDSLWPNYLVSKKLKIPLVFDSHEIFTEMPALQGRSVKKIWKFLENKLVPKVEYMMTESESYAEWFQKEYNVKPIVVRNIPRKITDEITFPENNPKIILYQGAINQSRGIPQAILAMNFLEDVIFKIIGDGPKRKEYEDFVLKNNLQNKVQFLGKMVPDEMRKVTKAADVGLSLEENGGVSYLYSLPNKVSDYIQAKVPLVMINFPEMMRIKKQFNVGEVVGDHEPENIAEKIKIVLKNGRNFYKKELEEAGRILCWEEEENKIRNLFKKVETENFQTENS</sequence>
<gene>
    <name evidence="5" type="ORF">SAMN05443292_2090</name>
</gene>
<evidence type="ECO:0000259" key="4">
    <source>
        <dbReference type="Pfam" id="PF13439"/>
    </source>
</evidence>
<protein>
    <submittedName>
        <fullName evidence="5">Glycosyltransferase involved in cell wall bisynthesis</fullName>
    </submittedName>
</protein>
<proteinExistence type="predicted"/>
<dbReference type="Pfam" id="PF00534">
    <property type="entry name" value="Glycos_transf_1"/>
    <property type="match status" value="1"/>
</dbReference>
<keyword evidence="6" id="KW-1185">Reference proteome</keyword>
<dbReference type="RefSeq" id="WP_090080300.1">
    <property type="nucleotide sequence ID" value="NZ_FOQT01000003.1"/>
</dbReference>